<dbReference type="SUPFAM" id="SSF51306">
    <property type="entry name" value="LexA/Signal peptidase"/>
    <property type="match status" value="1"/>
</dbReference>
<dbReference type="PROSITE" id="PS00761">
    <property type="entry name" value="SPASE_I_3"/>
    <property type="match status" value="1"/>
</dbReference>
<keyword evidence="7" id="KW-1133">Transmembrane helix</keyword>
<reference evidence="10 11" key="1">
    <citation type="submission" date="2021-02" db="EMBL/GenBank/DDBJ databases">
        <title>Bacillus sp. RD4P76, an endophyte from a halophyte.</title>
        <authorList>
            <person name="Sun J.-Q."/>
        </authorList>
    </citation>
    <scope>NUCLEOTIDE SEQUENCE [LARGE SCALE GENOMIC DNA]</scope>
    <source>
        <strain evidence="10 11">RD4P76</strain>
    </source>
</reference>
<evidence type="ECO:0000256" key="1">
    <source>
        <dbReference type="ARBA" id="ARBA00000677"/>
    </source>
</evidence>
<evidence type="ECO:0000256" key="2">
    <source>
        <dbReference type="ARBA" id="ARBA00004401"/>
    </source>
</evidence>
<dbReference type="InterPro" id="IPR019758">
    <property type="entry name" value="Pept_S26A_signal_pept_1_CS"/>
</dbReference>
<name>A0ABS2DFC5_9BACI</name>
<dbReference type="PANTHER" id="PTHR43390:SF1">
    <property type="entry name" value="CHLOROPLAST PROCESSING PEPTIDASE"/>
    <property type="match status" value="1"/>
</dbReference>
<dbReference type="PANTHER" id="PTHR43390">
    <property type="entry name" value="SIGNAL PEPTIDASE I"/>
    <property type="match status" value="1"/>
</dbReference>
<keyword evidence="6 7" id="KW-0378">Hydrolase</keyword>
<keyword evidence="7" id="KW-0472">Membrane</keyword>
<evidence type="ECO:0000259" key="9">
    <source>
        <dbReference type="Pfam" id="PF10502"/>
    </source>
</evidence>
<dbReference type="PROSITE" id="PS00501">
    <property type="entry name" value="SPASE_I_1"/>
    <property type="match status" value="1"/>
</dbReference>
<comment type="caution">
    <text evidence="10">The sequence shown here is derived from an EMBL/GenBank/DDBJ whole genome shotgun (WGS) entry which is preliminary data.</text>
</comment>
<proteinExistence type="inferred from homology"/>
<dbReference type="InterPro" id="IPR019756">
    <property type="entry name" value="Pept_S26A_signal_pept_1_Ser-AS"/>
</dbReference>
<protein>
    <recommendedName>
        <fullName evidence="4 7">Signal peptidase I</fullName>
        <ecNumber evidence="4 7">3.4.21.89</ecNumber>
    </recommendedName>
</protein>
<evidence type="ECO:0000313" key="11">
    <source>
        <dbReference type="Proteomes" id="UP001518925"/>
    </source>
</evidence>
<dbReference type="PROSITE" id="PS00760">
    <property type="entry name" value="SPASE_I_2"/>
    <property type="match status" value="1"/>
</dbReference>
<dbReference type="Proteomes" id="UP001518925">
    <property type="component" value="Unassembled WGS sequence"/>
</dbReference>
<comment type="subcellular location">
    <subcellularLocation>
        <location evidence="2">Cell membrane</location>
        <topology evidence="2">Single-pass type II membrane protein</topology>
    </subcellularLocation>
    <subcellularLocation>
        <location evidence="8">Membrane</location>
        <topology evidence="8">Single-pass type II membrane protein</topology>
    </subcellularLocation>
</comment>
<accession>A0ABS2DFC5</accession>
<dbReference type="Pfam" id="PF10502">
    <property type="entry name" value="Peptidase_S26"/>
    <property type="match status" value="1"/>
</dbReference>
<dbReference type="GO" id="GO:0009003">
    <property type="term" value="F:signal peptidase activity"/>
    <property type="evidence" value="ECO:0007669"/>
    <property type="project" value="UniProtKB-EC"/>
</dbReference>
<dbReference type="CDD" id="cd06530">
    <property type="entry name" value="S26_SPase_I"/>
    <property type="match status" value="1"/>
</dbReference>
<comment type="catalytic activity">
    <reaction evidence="1 7">
        <text>Cleavage of hydrophobic, N-terminal signal or leader sequences from secreted and periplasmic proteins.</text>
        <dbReference type="EC" id="3.4.21.89"/>
    </reaction>
</comment>
<dbReference type="InterPro" id="IPR019533">
    <property type="entry name" value="Peptidase_S26"/>
</dbReference>
<dbReference type="RefSeq" id="WP_204202540.1">
    <property type="nucleotide sequence ID" value="NZ_JAFELM010000019.1"/>
</dbReference>
<evidence type="ECO:0000256" key="5">
    <source>
        <dbReference type="ARBA" id="ARBA00022670"/>
    </source>
</evidence>
<comment type="similarity">
    <text evidence="3 8">Belongs to the peptidase S26 family.</text>
</comment>
<keyword evidence="7" id="KW-0812">Transmembrane</keyword>
<evidence type="ECO:0000256" key="4">
    <source>
        <dbReference type="ARBA" id="ARBA00013208"/>
    </source>
</evidence>
<evidence type="ECO:0000256" key="7">
    <source>
        <dbReference type="RuleBase" id="RU003993"/>
    </source>
</evidence>
<gene>
    <name evidence="10" type="primary">lepB</name>
    <name evidence="10" type="ORF">JR050_05650</name>
</gene>
<dbReference type="Gene3D" id="2.10.109.10">
    <property type="entry name" value="Umud Fragment, subunit A"/>
    <property type="match status" value="1"/>
</dbReference>
<keyword evidence="5 7" id="KW-0645">Protease</keyword>
<dbReference type="NCBIfam" id="TIGR02227">
    <property type="entry name" value="sigpep_I_bact"/>
    <property type="match status" value="1"/>
</dbReference>
<feature type="domain" description="Peptidase S26" evidence="9">
    <location>
        <begin position="10"/>
        <end position="175"/>
    </location>
</feature>
<keyword evidence="11" id="KW-1185">Reference proteome</keyword>
<dbReference type="PRINTS" id="PR00727">
    <property type="entry name" value="LEADERPTASE"/>
</dbReference>
<evidence type="ECO:0000313" key="10">
    <source>
        <dbReference type="EMBL" id="MBM6617157.1"/>
    </source>
</evidence>
<organism evidence="10 11">
    <name type="scientific">Bacillus suaedaesalsae</name>
    <dbReference type="NCBI Taxonomy" id="2810349"/>
    <lineage>
        <taxon>Bacteria</taxon>
        <taxon>Bacillati</taxon>
        <taxon>Bacillota</taxon>
        <taxon>Bacilli</taxon>
        <taxon>Bacillales</taxon>
        <taxon>Bacillaceae</taxon>
        <taxon>Bacillus</taxon>
    </lineage>
</organism>
<sequence length="184" mass="21101">MNNQANSKWLNFGKPILTGLVIAFIIRTFFFSSYVVEGSSMTPTLQDGNLLVINKMGYEYGNLERFDVIVFHANKEEDYVKRIIGLPGDKISYQDGNLYVNDVQVDEPYLSTYKEAFVGEQFTEDFTLEEKTGEKVVPEGKLFVIGDNRLGSYDSRHFGFIEVEQVVGKVNLRYYPFQQLGIKF</sequence>
<dbReference type="InterPro" id="IPR019757">
    <property type="entry name" value="Pept_S26A_signal_pept_1_Lys-AS"/>
</dbReference>
<dbReference type="InterPro" id="IPR036286">
    <property type="entry name" value="LexA/Signal_pep-like_sf"/>
</dbReference>
<dbReference type="EMBL" id="JAFELM010000019">
    <property type="protein sequence ID" value="MBM6617157.1"/>
    <property type="molecule type" value="Genomic_DNA"/>
</dbReference>
<evidence type="ECO:0000256" key="6">
    <source>
        <dbReference type="ARBA" id="ARBA00022801"/>
    </source>
</evidence>
<dbReference type="EC" id="3.4.21.89" evidence="4 7"/>
<evidence type="ECO:0000256" key="8">
    <source>
        <dbReference type="RuleBase" id="RU362042"/>
    </source>
</evidence>
<evidence type="ECO:0000256" key="3">
    <source>
        <dbReference type="ARBA" id="ARBA00009370"/>
    </source>
</evidence>
<dbReference type="InterPro" id="IPR000223">
    <property type="entry name" value="Pept_S26A_signal_pept_1"/>
</dbReference>
<feature type="transmembrane region" description="Helical" evidence="7">
    <location>
        <begin position="16"/>
        <end position="36"/>
    </location>
</feature>